<feature type="transmembrane region" description="Helical" evidence="1">
    <location>
        <begin position="37"/>
        <end position="54"/>
    </location>
</feature>
<dbReference type="PATRIC" id="fig|442.8.peg.997"/>
<comment type="caution">
    <text evidence="2">The sequence shown here is derived from an EMBL/GenBank/DDBJ whole genome shotgun (WGS) entry which is preliminary data.</text>
</comment>
<evidence type="ECO:0000313" key="3">
    <source>
        <dbReference type="Proteomes" id="UP000075655"/>
    </source>
</evidence>
<organism evidence="2 3">
    <name type="scientific">Gluconobacter oxydans</name>
    <name type="common">Gluconobacter suboxydans</name>
    <dbReference type="NCBI Taxonomy" id="442"/>
    <lineage>
        <taxon>Bacteria</taxon>
        <taxon>Pseudomonadati</taxon>
        <taxon>Pseudomonadota</taxon>
        <taxon>Alphaproteobacteria</taxon>
        <taxon>Acetobacterales</taxon>
        <taxon>Acetobacteraceae</taxon>
        <taxon>Gluconobacter</taxon>
    </lineage>
</organism>
<protein>
    <submittedName>
        <fullName evidence="2">Uncharacterized protein</fullName>
    </submittedName>
</protein>
<proteinExistence type="predicted"/>
<sequence length="91" mass="9603">MLVVLILASVAVVLSAVLFYVSVPSQRLRQRPLPGRSGWLCGLGCLIAGTVLFSRVLQPVAAILIVMTLLMVSCIGVTLLVAVGKQEGRSL</sequence>
<dbReference type="RefSeq" id="WP_062501860.1">
    <property type="nucleotide sequence ID" value="NZ_JBDNNL010000013.1"/>
</dbReference>
<keyword evidence="1" id="KW-0472">Membrane</keyword>
<keyword evidence="1" id="KW-1133">Transmembrane helix</keyword>
<dbReference type="EMBL" id="LHZG01000173">
    <property type="protein sequence ID" value="KXV18035.1"/>
    <property type="molecule type" value="Genomic_DNA"/>
</dbReference>
<feature type="transmembrane region" description="Helical" evidence="1">
    <location>
        <begin position="6"/>
        <end position="25"/>
    </location>
</feature>
<dbReference type="Proteomes" id="UP000075655">
    <property type="component" value="Unassembled WGS sequence"/>
</dbReference>
<feature type="transmembrane region" description="Helical" evidence="1">
    <location>
        <begin position="60"/>
        <end position="83"/>
    </location>
</feature>
<name>A0A149RUI5_GLUOY</name>
<dbReference type="AlphaFoldDB" id="A0A149RUI5"/>
<evidence type="ECO:0000313" key="2">
    <source>
        <dbReference type="EMBL" id="KXV18035.1"/>
    </source>
</evidence>
<reference evidence="2 3" key="1">
    <citation type="submission" date="2015-06" db="EMBL/GenBank/DDBJ databases">
        <title>Improved classification and identification of acetic acid bacteria using matrix-assisted laser desorption/ionization time-of-flight mass spectrometry; Gluconobacter nephelii and Gluconobacter uchimurae are later heterotypic synonyms of Gluconobacter japonicus and Gluconobacter oxydans, respectively.</title>
        <authorList>
            <person name="Li L."/>
            <person name="Cleenwerck I."/>
            <person name="De Vuyst L."/>
            <person name="Vandamme P."/>
        </authorList>
    </citation>
    <scope>NUCLEOTIDE SEQUENCE [LARGE SCALE GENOMIC DNA]</scope>
    <source>
        <strain evidence="2 3">LMG 1676</strain>
    </source>
</reference>
<keyword evidence="1" id="KW-0812">Transmembrane</keyword>
<gene>
    <name evidence="2" type="ORF">AD934_09645</name>
</gene>
<evidence type="ECO:0000256" key="1">
    <source>
        <dbReference type="SAM" id="Phobius"/>
    </source>
</evidence>
<accession>A0A149RUI5</accession>